<dbReference type="AlphaFoldDB" id="A0A9W9SBI4"/>
<dbReference type="InterPro" id="IPR005645">
    <property type="entry name" value="FSH-like_dom"/>
</dbReference>
<keyword evidence="4" id="KW-1185">Reference proteome</keyword>
<dbReference type="SUPFAM" id="SSF53474">
    <property type="entry name" value="alpha/beta-Hydrolases"/>
    <property type="match status" value="1"/>
</dbReference>
<accession>A0A9W9SBI4</accession>
<name>A0A9W9SBI4_9EURO</name>
<comment type="caution">
    <text evidence="3">The sequence shown here is derived from an EMBL/GenBank/DDBJ whole genome shotgun (WGS) entry which is preliminary data.</text>
</comment>
<dbReference type="OrthoDB" id="414698at2759"/>
<dbReference type="GO" id="GO:0072330">
    <property type="term" value="P:monocarboxylic acid biosynthetic process"/>
    <property type="evidence" value="ECO:0007669"/>
    <property type="project" value="UniProtKB-ARBA"/>
</dbReference>
<dbReference type="Proteomes" id="UP001147752">
    <property type="component" value="Unassembled WGS sequence"/>
</dbReference>
<dbReference type="PANTHER" id="PTHR48070:SF6">
    <property type="entry name" value="ESTERASE OVCA2"/>
    <property type="match status" value="1"/>
</dbReference>
<dbReference type="InterPro" id="IPR050593">
    <property type="entry name" value="LovG"/>
</dbReference>
<feature type="domain" description="Serine hydrolase" evidence="2">
    <location>
        <begin position="2"/>
        <end position="111"/>
    </location>
</feature>
<evidence type="ECO:0000313" key="3">
    <source>
        <dbReference type="EMBL" id="KAJ5375607.1"/>
    </source>
</evidence>
<dbReference type="GeneID" id="81464526"/>
<organism evidence="3 4">
    <name type="scientific">Penicillium concentricum</name>
    <dbReference type="NCBI Taxonomy" id="293559"/>
    <lineage>
        <taxon>Eukaryota</taxon>
        <taxon>Fungi</taxon>
        <taxon>Dikarya</taxon>
        <taxon>Ascomycota</taxon>
        <taxon>Pezizomycotina</taxon>
        <taxon>Eurotiomycetes</taxon>
        <taxon>Eurotiomycetidae</taxon>
        <taxon>Eurotiales</taxon>
        <taxon>Aspergillaceae</taxon>
        <taxon>Penicillium</taxon>
    </lineage>
</organism>
<sequence>MQTAKICEVLDDHEFVFIDGSVPTEPSEGATVVTDEFYGYMPDVISEASQCRNLLAGLVDYVHSNGPFDGVMGFSEGGIMASMLLIEDARHPFAGFKCGIFFSAALPLDPDVVRTEVLRCIDPEIDGVVLHIPTALIVEENLVRLRGRSPLAALWSQEDSQEALVRICDERFREVVRHDLGHQVPGSKSMEGFLETLQAIERTIERAGDLSS</sequence>
<dbReference type="InterPro" id="IPR029058">
    <property type="entry name" value="AB_hydrolase_fold"/>
</dbReference>
<dbReference type="PANTHER" id="PTHR48070">
    <property type="entry name" value="ESTERASE OVCA2"/>
    <property type="match status" value="1"/>
</dbReference>
<dbReference type="RefSeq" id="XP_056581593.1">
    <property type="nucleotide sequence ID" value="XM_056725343.1"/>
</dbReference>
<evidence type="ECO:0000313" key="4">
    <source>
        <dbReference type="Proteomes" id="UP001147752"/>
    </source>
</evidence>
<dbReference type="Pfam" id="PF03959">
    <property type="entry name" value="FSH1"/>
    <property type="match status" value="1"/>
</dbReference>
<dbReference type="GO" id="GO:0016787">
    <property type="term" value="F:hydrolase activity"/>
    <property type="evidence" value="ECO:0007669"/>
    <property type="project" value="UniProtKB-KW"/>
</dbReference>
<protein>
    <submittedName>
        <fullName evidence="3">Serine hydrolase FSH</fullName>
    </submittedName>
</protein>
<dbReference type="GO" id="GO:0005634">
    <property type="term" value="C:nucleus"/>
    <property type="evidence" value="ECO:0007669"/>
    <property type="project" value="TreeGrafter"/>
</dbReference>
<dbReference type="GO" id="GO:0017000">
    <property type="term" value="P:antibiotic biosynthetic process"/>
    <property type="evidence" value="ECO:0007669"/>
    <property type="project" value="UniProtKB-ARBA"/>
</dbReference>
<evidence type="ECO:0000259" key="2">
    <source>
        <dbReference type="Pfam" id="PF03959"/>
    </source>
</evidence>
<keyword evidence="1 3" id="KW-0378">Hydrolase</keyword>
<dbReference type="EMBL" id="JAPZBT010000002">
    <property type="protein sequence ID" value="KAJ5375607.1"/>
    <property type="molecule type" value="Genomic_DNA"/>
</dbReference>
<gene>
    <name evidence="3" type="ORF">N7517_007613</name>
</gene>
<dbReference type="Gene3D" id="3.40.50.1820">
    <property type="entry name" value="alpha/beta hydrolase"/>
    <property type="match status" value="1"/>
</dbReference>
<evidence type="ECO:0000256" key="1">
    <source>
        <dbReference type="ARBA" id="ARBA00022801"/>
    </source>
</evidence>
<reference evidence="3" key="1">
    <citation type="submission" date="2022-12" db="EMBL/GenBank/DDBJ databases">
        <authorList>
            <person name="Petersen C."/>
        </authorList>
    </citation>
    <scope>NUCLEOTIDE SEQUENCE</scope>
    <source>
        <strain evidence="3">IBT 3081</strain>
    </source>
</reference>
<dbReference type="GO" id="GO:0019748">
    <property type="term" value="P:secondary metabolic process"/>
    <property type="evidence" value="ECO:0007669"/>
    <property type="project" value="TreeGrafter"/>
</dbReference>
<reference evidence="3" key="2">
    <citation type="journal article" date="2023" name="IMA Fungus">
        <title>Comparative genomic study of the Penicillium genus elucidates a diverse pangenome and 15 lateral gene transfer events.</title>
        <authorList>
            <person name="Petersen C."/>
            <person name="Sorensen T."/>
            <person name="Nielsen M.R."/>
            <person name="Sondergaard T.E."/>
            <person name="Sorensen J.L."/>
            <person name="Fitzpatrick D.A."/>
            <person name="Frisvad J.C."/>
            <person name="Nielsen K.L."/>
        </authorList>
    </citation>
    <scope>NUCLEOTIDE SEQUENCE</scope>
    <source>
        <strain evidence="3">IBT 3081</strain>
    </source>
</reference>
<dbReference type="GO" id="GO:0005737">
    <property type="term" value="C:cytoplasm"/>
    <property type="evidence" value="ECO:0007669"/>
    <property type="project" value="TreeGrafter"/>
</dbReference>
<proteinExistence type="predicted"/>